<dbReference type="Gene3D" id="2.30.30.830">
    <property type="match status" value="1"/>
</dbReference>
<evidence type="ECO:0000313" key="3">
    <source>
        <dbReference type="Proteomes" id="UP000051035"/>
    </source>
</evidence>
<proteinExistence type="predicted"/>
<comment type="caution">
    <text evidence="2">The sequence shown here is derived from an EMBL/GenBank/DDBJ whole genome shotgun (WGS) entry which is preliminary data.</text>
</comment>
<evidence type="ECO:0000256" key="1">
    <source>
        <dbReference type="SAM" id="Phobius"/>
    </source>
</evidence>
<organism evidence="2 3">
    <name type="scientific">candidate division TA06 bacterium SM1_40</name>
    <dbReference type="NCBI Taxonomy" id="1703773"/>
    <lineage>
        <taxon>Bacteria</taxon>
        <taxon>Bacteria division TA06</taxon>
    </lineage>
</organism>
<dbReference type="EMBL" id="LJVA01000098">
    <property type="protein sequence ID" value="KPL08630.1"/>
    <property type="molecule type" value="Genomic_DNA"/>
</dbReference>
<evidence type="ECO:0000313" key="2">
    <source>
        <dbReference type="EMBL" id="KPL08630.1"/>
    </source>
</evidence>
<feature type="transmembrane region" description="Helical" evidence="1">
    <location>
        <begin position="14"/>
        <end position="35"/>
    </location>
</feature>
<gene>
    <name evidence="2" type="ORF">AMJ71_07870</name>
</gene>
<evidence type="ECO:0008006" key="4">
    <source>
        <dbReference type="Google" id="ProtNLM"/>
    </source>
</evidence>
<dbReference type="Proteomes" id="UP000051035">
    <property type="component" value="Unassembled WGS sequence"/>
</dbReference>
<sequence>MNWSERLPRGVKPILIALIIMGVTLVWAHNLVLLTRIVMVSRAWRPEIFTTPSIVMPEDETGISSLYAAADSGFVYEPSFRDPFSVSGSFGGGSDERQAALTLKGVLWSPTRPLAVVEDATGTSYRVEEGDPLGEARVVSILVDGIVLDKGGGEELLKVWEQ</sequence>
<keyword evidence="1" id="KW-0472">Membrane</keyword>
<keyword evidence="1" id="KW-1133">Transmembrane helix</keyword>
<reference evidence="2 3" key="1">
    <citation type="journal article" date="2015" name="Microbiome">
        <title>Genomic resolution of linkages in carbon, nitrogen, and sulfur cycling among widespread estuary sediment bacteria.</title>
        <authorList>
            <person name="Baker B.J."/>
            <person name="Lazar C.S."/>
            <person name="Teske A.P."/>
            <person name="Dick G.J."/>
        </authorList>
    </citation>
    <scope>NUCLEOTIDE SEQUENCE [LARGE SCALE GENOMIC DNA]</scope>
    <source>
        <strain evidence="2">SM1_40</strain>
    </source>
</reference>
<keyword evidence="1" id="KW-0812">Transmembrane</keyword>
<dbReference type="AlphaFoldDB" id="A0A0S8JFP0"/>
<accession>A0A0S8JFP0</accession>
<name>A0A0S8JFP0_UNCT6</name>
<protein>
    <recommendedName>
        <fullName evidence="4">Type II secretion system protein GspC N-terminal domain-containing protein</fullName>
    </recommendedName>
</protein>